<comment type="caution">
    <text evidence="2">The sequence shown here is derived from an EMBL/GenBank/DDBJ whole genome shotgun (WGS) entry which is preliminary data.</text>
</comment>
<evidence type="ECO:0008006" key="4">
    <source>
        <dbReference type="Google" id="ProtNLM"/>
    </source>
</evidence>
<proteinExistence type="predicted"/>
<dbReference type="SUPFAM" id="SSF48452">
    <property type="entry name" value="TPR-like"/>
    <property type="match status" value="1"/>
</dbReference>
<organism evidence="2 3">
    <name type="scientific">Chryseobacterium terrae</name>
    <dbReference type="NCBI Taxonomy" id="3163299"/>
    <lineage>
        <taxon>Bacteria</taxon>
        <taxon>Pseudomonadati</taxon>
        <taxon>Bacteroidota</taxon>
        <taxon>Flavobacteriia</taxon>
        <taxon>Flavobacteriales</taxon>
        <taxon>Weeksellaceae</taxon>
        <taxon>Chryseobacterium group</taxon>
        <taxon>Chryseobacterium</taxon>
    </lineage>
</organism>
<accession>A0ABW8Y1M2</accession>
<dbReference type="RefSeq" id="WP_408087860.1">
    <property type="nucleotide sequence ID" value="NZ_JBELPY010000002.1"/>
</dbReference>
<evidence type="ECO:0000313" key="3">
    <source>
        <dbReference type="Proteomes" id="UP001629058"/>
    </source>
</evidence>
<gene>
    <name evidence="2" type="ORF">ABS765_04170</name>
</gene>
<reference evidence="2 3" key="1">
    <citation type="submission" date="2024-06" db="EMBL/GenBank/DDBJ databases">
        <authorList>
            <person name="Kaempfer P."/>
            <person name="Viver T."/>
        </authorList>
    </citation>
    <scope>NUCLEOTIDE SEQUENCE [LARGE SCALE GENOMIC DNA]</scope>
    <source>
        <strain evidence="2 3">ST-37</strain>
    </source>
</reference>
<feature type="signal peptide" evidence="1">
    <location>
        <begin position="1"/>
        <end position="18"/>
    </location>
</feature>
<protein>
    <recommendedName>
        <fullName evidence="4">Tetratricopeptide repeat-containing protein</fullName>
    </recommendedName>
</protein>
<evidence type="ECO:0000313" key="2">
    <source>
        <dbReference type="EMBL" id="MFL9833223.1"/>
    </source>
</evidence>
<evidence type="ECO:0000256" key="1">
    <source>
        <dbReference type="SAM" id="SignalP"/>
    </source>
</evidence>
<name>A0ABW8Y1M2_9FLAO</name>
<dbReference type="EMBL" id="JBELPY010000002">
    <property type="protein sequence ID" value="MFL9833223.1"/>
    <property type="molecule type" value="Genomic_DNA"/>
</dbReference>
<dbReference type="Gene3D" id="1.25.40.10">
    <property type="entry name" value="Tetratricopeptide repeat domain"/>
    <property type="match status" value="1"/>
</dbReference>
<dbReference type="InterPro" id="IPR011990">
    <property type="entry name" value="TPR-like_helical_dom_sf"/>
</dbReference>
<feature type="chain" id="PRO_5045184520" description="Tetratricopeptide repeat-containing protein" evidence="1">
    <location>
        <begin position="19"/>
        <end position="307"/>
    </location>
</feature>
<keyword evidence="3" id="KW-1185">Reference proteome</keyword>
<dbReference type="Proteomes" id="UP001629058">
    <property type="component" value="Unassembled WGS sequence"/>
</dbReference>
<sequence length="307" mass="36502">MKKITLLLILLLFSLAPAQNVFKSQKQIYLAEYYTHLKNDKKALDCYLKAINFNSKTNSYDYLKAASIAFKLKKNKTAKELLTQSITKQLAPFDFLKEFENLQPYKDSKEMKEVLAQYDDLENQYFRELKHPKAYMEIQNLIATDQLIRKEQNVFLELTDKVDSENIAALIELTKKFGWEDRAWMLLWHHRGYSDEQKFVWDFFKPYLENEIKKDNVNKDFFVDFEEFENSMNDIKNKTSSGSIYTLNTLGNMNNYISFFDIKNLDKRRKSVGLPPLYFEYFLNNISKLPEGYEYNPENLLKDLENL</sequence>
<keyword evidence="1" id="KW-0732">Signal</keyword>